<protein>
    <recommendedName>
        <fullName evidence="1">DUF3828 domain-containing protein</fullName>
    </recommendedName>
</protein>
<proteinExistence type="predicted"/>
<dbReference type="Pfam" id="PF12883">
    <property type="entry name" value="DUF3828"/>
    <property type="match status" value="1"/>
</dbReference>
<dbReference type="Gene3D" id="3.10.450.50">
    <property type="match status" value="1"/>
</dbReference>
<evidence type="ECO:0000259" key="1">
    <source>
        <dbReference type="Pfam" id="PF12883"/>
    </source>
</evidence>
<dbReference type="InterPro" id="IPR024289">
    <property type="entry name" value="DUF3828"/>
</dbReference>
<organism evidence="2">
    <name type="scientific">uncultured Bacteroidota bacterium</name>
    <dbReference type="NCBI Taxonomy" id="152509"/>
    <lineage>
        <taxon>Bacteria</taxon>
        <taxon>Pseudomonadati</taxon>
        <taxon>Bacteroidota</taxon>
        <taxon>environmental samples</taxon>
    </lineage>
</organism>
<dbReference type="EMBL" id="AM049992">
    <property type="protein sequence ID" value="CAJ18229.1"/>
    <property type="molecule type" value="Genomic_DNA"/>
</dbReference>
<reference evidence="2" key="1">
    <citation type="journal article" date="2005" name="Environ. Microbiol.">
        <title>Novel hydrolase diversity retrieved from a metagenome library of bovine rumen microflora.</title>
        <authorList>
            <person name="Ferrer M."/>
            <person name="Golyshina O.V."/>
            <person name="Chernikova T.N."/>
            <person name="Khachane A.N."/>
            <person name="Reyes-Duarte D."/>
            <person name="Santos V.A.P.M.D."/>
            <person name="Strompl C."/>
            <person name="Elborough K."/>
            <person name="Jarvis G."/>
            <person name="Neef A."/>
            <person name="Yakimov M.M."/>
            <person name="Timmis K.N."/>
            <person name="Golyshin P.N."/>
        </authorList>
    </citation>
    <scope>NUCLEOTIDE SEQUENCE</scope>
</reference>
<feature type="domain" description="DUF3828" evidence="1">
    <location>
        <begin position="35"/>
        <end position="161"/>
    </location>
</feature>
<name>Q2YIA0_9BACT</name>
<evidence type="ECO:0000313" key="2">
    <source>
        <dbReference type="EMBL" id="CAJ18229.1"/>
    </source>
</evidence>
<accession>Q2YIA0</accession>
<sequence length="190" mass="21976">MKRSISITMLLVGMLFWGIPTCHSQEYKTIQKRATQIFTNVYKQYALCNKNADSPNPYAPIASLDAQYCSDDWNTTLRAVQKKVEKTDGIFFEADYWIEAQDFGDTKFRKILGVKPMGDGSYLVSLEFRLFEGDAQYRTSDTYQTIHVKLVKERGNWYIDDFLTGDNDDSNGEANMSSWKQEMLDYLSEE</sequence>
<dbReference type="AlphaFoldDB" id="Q2YIA0"/>